<keyword evidence="2" id="KW-1185">Reference proteome</keyword>
<name>A0ACB8C2N9_DERSI</name>
<comment type="caution">
    <text evidence="1">The sequence shown here is derived from an EMBL/GenBank/DDBJ whole genome shotgun (WGS) entry which is preliminary data.</text>
</comment>
<dbReference type="EMBL" id="CM023478">
    <property type="protein sequence ID" value="KAH7933090.1"/>
    <property type="molecule type" value="Genomic_DNA"/>
</dbReference>
<dbReference type="Proteomes" id="UP000821865">
    <property type="component" value="Chromosome 9"/>
</dbReference>
<proteinExistence type="predicted"/>
<organism evidence="1 2">
    <name type="scientific">Dermacentor silvarum</name>
    <name type="common">Tick</name>
    <dbReference type="NCBI Taxonomy" id="543639"/>
    <lineage>
        <taxon>Eukaryota</taxon>
        <taxon>Metazoa</taxon>
        <taxon>Ecdysozoa</taxon>
        <taxon>Arthropoda</taxon>
        <taxon>Chelicerata</taxon>
        <taxon>Arachnida</taxon>
        <taxon>Acari</taxon>
        <taxon>Parasitiformes</taxon>
        <taxon>Ixodida</taxon>
        <taxon>Ixodoidea</taxon>
        <taxon>Ixodidae</taxon>
        <taxon>Rhipicephalinae</taxon>
        <taxon>Dermacentor</taxon>
    </lineage>
</organism>
<evidence type="ECO:0000313" key="1">
    <source>
        <dbReference type="EMBL" id="KAH7933090.1"/>
    </source>
</evidence>
<evidence type="ECO:0000313" key="2">
    <source>
        <dbReference type="Proteomes" id="UP000821865"/>
    </source>
</evidence>
<reference evidence="1" key="1">
    <citation type="submission" date="2020-05" db="EMBL/GenBank/DDBJ databases">
        <title>Large-scale comparative analyses of tick genomes elucidate their genetic diversity and vector capacities.</title>
        <authorList>
            <person name="Jia N."/>
            <person name="Wang J."/>
            <person name="Shi W."/>
            <person name="Du L."/>
            <person name="Sun Y."/>
            <person name="Zhan W."/>
            <person name="Jiang J."/>
            <person name="Wang Q."/>
            <person name="Zhang B."/>
            <person name="Ji P."/>
            <person name="Sakyi L.B."/>
            <person name="Cui X."/>
            <person name="Yuan T."/>
            <person name="Jiang B."/>
            <person name="Yang W."/>
            <person name="Lam T.T.-Y."/>
            <person name="Chang Q."/>
            <person name="Ding S."/>
            <person name="Wang X."/>
            <person name="Zhu J."/>
            <person name="Ruan X."/>
            <person name="Zhao L."/>
            <person name="Wei J."/>
            <person name="Que T."/>
            <person name="Du C."/>
            <person name="Cheng J."/>
            <person name="Dai P."/>
            <person name="Han X."/>
            <person name="Huang E."/>
            <person name="Gao Y."/>
            <person name="Liu J."/>
            <person name="Shao H."/>
            <person name="Ye R."/>
            <person name="Li L."/>
            <person name="Wei W."/>
            <person name="Wang X."/>
            <person name="Wang C."/>
            <person name="Yang T."/>
            <person name="Huo Q."/>
            <person name="Li W."/>
            <person name="Guo W."/>
            <person name="Chen H."/>
            <person name="Zhou L."/>
            <person name="Ni X."/>
            <person name="Tian J."/>
            <person name="Zhou Y."/>
            <person name="Sheng Y."/>
            <person name="Liu T."/>
            <person name="Pan Y."/>
            <person name="Xia L."/>
            <person name="Li J."/>
            <person name="Zhao F."/>
            <person name="Cao W."/>
        </authorList>
    </citation>
    <scope>NUCLEOTIDE SEQUENCE</scope>
    <source>
        <strain evidence="1">Dsil-2018</strain>
    </source>
</reference>
<gene>
    <name evidence="1" type="ORF">HPB49_007952</name>
</gene>
<accession>A0ACB8C2N9</accession>
<sequence>MAENPFGHTERQPALTKTAASSPRRSCTMPDASRPHRGRVNHPTNLPVRTTKKPKPPQQPQLPTEDIKIIVRPRDGLNVSKLSDAQIRDEVLQAAAVPIAEAEDYIYRSCVEKNVIAITTLRMANAEKYNRIRELQIGDTHYEATAYTAPPADTYKGIIHNIPDYDTAEDITKSLICKKNPTILQARRMDNTNLSSSLKAQRGAEYRCYLHKKKSKCAEPAAGSVIARTCALLPTRNSAKTGAHNPADSHNCNPKCAVCGKDHPTGDKSCQRRFQMPFLIKQRQWEKQWQQQQTLHNHSGGGRDPSLPPQGGKQTTADQCPSLPPIARHPDQDPHRDIDPKLNKKARPQPITTR</sequence>
<protein>
    <submittedName>
        <fullName evidence="1">Uncharacterized protein</fullName>
    </submittedName>
</protein>